<dbReference type="Proteomes" id="UP001179181">
    <property type="component" value="Unassembled WGS sequence"/>
</dbReference>
<organism evidence="2 3">
    <name type="scientific">Dyadobacter arcticus</name>
    <dbReference type="NCBI Taxonomy" id="1078754"/>
    <lineage>
        <taxon>Bacteria</taxon>
        <taxon>Pseudomonadati</taxon>
        <taxon>Bacteroidota</taxon>
        <taxon>Cytophagia</taxon>
        <taxon>Cytophagales</taxon>
        <taxon>Spirosomataceae</taxon>
        <taxon>Dyadobacter</taxon>
    </lineage>
</organism>
<keyword evidence="1" id="KW-0472">Membrane</keyword>
<name>A0ABX0UTD2_9BACT</name>
<reference evidence="2 3" key="1">
    <citation type="submission" date="2020-03" db="EMBL/GenBank/DDBJ databases">
        <title>Genomic Encyclopedia of Type Strains, Phase IV (KMG-IV): sequencing the most valuable type-strain genomes for metagenomic binning, comparative biology and taxonomic classification.</title>
        <authorList>
            <person name="Goeker M."/>
        </authorList>
    </citation>
    <scope>NUCLEOTIDE SEQUENCE [LARGE SCALE GENOMIC DNA]</scope>
    <source>
        <strain evidence="2 3">DSM 102865</strain>
    </source>
</reference>
<feature type="transmembrane region" description="Helical" evidence="1">
    <location>
        <begin position="12"/>
        <end position="30"/>
    </location>
</feature>
<proteinExistence type="predicted"/>
<sequence>MKQFYICGRSPNPFIYGTGPVYVIAVYLGVETGLVSSIGLIITSLIAASISFSYTIAFSSIAAREAEYGKILRGKYKDDKARQISNTLMAVLKSHYTGFYLNCLYSSDISNPPQIFTFS</sequence>
<keyword evidence="1" id="KW-0812">Transmembrane</keyword>
<comment type="caution">
    <text evidence="2">The sequence shown here is derived from an EMBL/GenBank/DDBJ whole genome shotgun (WGS) entry which is preliminary data.</text>
</comment>
<accession>A0ABX0UTD2</accession>
<evidence type="ECO:0000256" key="1">
    <source>
        <dbReference type="SAM" id="Phobius"/>
    </source>
</evidence>
<evidence type="ECO:0000313" key="2">
    <source>
        <dbReference type="EMBL" id="NIJ54965.1"/>
    </source>
</evidence>
<protein>
    <submittedName>
        <fullName evidence="2">Uncharacterized protein</fullName>
    </submittedName>
</protein>
<evidence type="ECO:0000313" key="3">
    <source>
        <dbReference type="Proteomes" id="UP001179181"/>
    </source>
</evidence>
<keyword evidence="1" id="KW-1133">Transmembrane helix</keyword>
<keyword evidence="3" id="KW-1185">Reference proteome</keyword>
<gene>
    <name evidence="2" type="ORF">FHS68_004152</name>
</gene>
<dbReference type="EMBL" id="JAASQJ010000004">
    <property type="protein sequence ID" value="NIJ54965.1"/>
    <property type="molecule type" value="Genomic_DNA"/>
</dbReference>
<feature type="transmembrane region" description="Helical" evidence="1">
    <location>
        <begin position="36"/>
        <end position="63"/>
    </location>
</feature>